<keyword evidence="2" id="KW-0805">Transcription regulation</keyword>
<dbReference type="PANTHER" id="PTHR46408">
    <property type="entry name" value="BASIC LEUCINE ZIPPER 63"/>
    <property type="match status" value="1"/>
</dbReference>
<comment type="subcellular location">
    <subcellularLocation>
        <location evidence="1">Nucleus</location>
    </subcellularLocation>
</comment>
<feature type="domain" description="BZIP" evidence="7">
    <location>
        <begin position="210"/>
        <end position="262"/>
    </location>
</feature>
<feature type="compositionally biased region" description="Acidic residues" evidence="6">
    <location>
        <begin position="191"/>
        <end position="200"/>
    </location>
</feature>
<dbReference type="AlphaFoldDB" id="A0A811NBH2"/>
<keyword evidence="9" id="KW-1185">Reference proteome</keyword>
<dbReference type="Pfam" id="PF12498">
    <property type="entry name" value="bZIP_C"/>
    <property type="match status" value="1"/>
</dbReference>
<evidence type="ECO:0000259" key="7">
    <source>
        <dbReference type="PROSITE" id="PS50217"/>
    </source>
</evidence>
<keyword evidence="3" id="KW-0238">DNA-binding</keyword>
<evidence type="ECO:0000256" key="4">
    <source>
        <dbReference type="ARBA" id="ARBA00023163"/>
    </source>
</evidence>
<keyword evidence="4" id="KW-0804">Transcription</keyword>
<dbReference type="PROSITE" id="PS50217">
    <property type="entry name" value="BZIP"/>
    <property type="match status" value="1"/>
</dbReference>
<dbReference type="SMART" id="SM00338">
    <property type="entry name" value="BRLZ"/>
    <property type="match status" value="1"/>
</dbReference>
<dbReference type="InterPro" id="IPR020983">
    <property type="entry name" value="Basic_leucine-zipper_C"/>
</dbReference>
<dbReference type="CDD" id="cd14702">
    <property type="entry name" value="bZIP_plant_GBF1"/>
    <property type="match status" value="1"/>
</dbReference>
<gene>
    <name evidence="8" type="ORF">NCGR_LOCUS14286</name>
</gene>
<sequence>MDHVFSMEEILGLFWDLPPSPPPEQQPLVTGTGSVVIDGVVTQGGDGEGGDMMNQNTTEWTFERLLEEELLTDTTPVANSSCPALNVDPVVEVDQGAMAPAAVSDVGDPMEYNAIPKRKLEEDLMAFKVWRASSSGVNSERSQSSNNQNGGSKNLMQNKLNNGEDPINDHAQNADLRVRLATSSSSRDPSPSDEDMDGEVEILGFKMPTEERVRKRKESNRESARRSRYRKAAHLKDLEDQVEKLKAENSCLLRRLAAMNQKYTEANVDNRVLKADMETLRAKVKMGEDSLKRVIEMSSLTSIPIPELPSSDVPVPIQDDIINYFTTTPADDALVDNSFMPMPDPLQLQLQAEEPTINGTLNTTEINQIATLCAGAMELIQETMGAMPTSSGSTLLEPELLGPNETINMHMY</sequence>
<evidence type="ECO:0000256" key="3">
    <source>
        <dbReference type="ARBA" id="ARBA00023125"/>
    </source>
</evidence>
<accession>A0A811NBH2</accession>
<protein>
    <recommendedName>
        <fullName evidence="7">BZIP domain-containing protein</fullName>
    </recommendedName>
</protein>
<feature type="compositionally biased region" description="Basic and acidic residues" evidence="6">
    <location>
        <begin position="208"/>
        <end position="225"/>
    </location>
</feature>
<evidence type="ECO:0000313" key="9">
    <source>
        <dbReference type="Proteomes" id="UP000604825"/>
    </source>
</evidence>
<dbReference type="EMBL" id="CAJGYO010000003">
    <property type="protein sequence ID" value="CAD6220868.1"/>
    <property type="molecule type" value="Genomic_DNA"/>
</dbReference>
<dbReference type="GO" id="GO:0005634">
    <property type="term" value="C:nucleus"/>
    <property type="evidence" value="ECO:0007669"/>
    <property type="project" value="UniProtKB-SubCell"/>
</dbReference>
<dbReference type="FunFam" id="1.20.5.170:FF:000020">
    <property type="entry name" value="BZIP transcription factor"/>
    <property type="match status" value="1"/>
</dbReference>
<evidence type="ECO:0000256" key="2">
    <source>
        <dbReference type="ARBA" id="ARBA00023015"/>
    </source>
</evidence>
<evidence type="ECO:0000256" key="6">
    <source>
        <dbReference type="SAM" id="MobiDB-lite"/>
    </source>
</evidence>
<evidence type="ECO:0000256" key="5">
    <source>
        <dbReference type="ARBA" id="ARBA00023242"/>
    </source>
</evidence>
<dbReference type="PROSITE" id="PS00036">
    <property type="entry name" value="BZIP_BASIC"/>
    <property type="match status" value="1"/>
</dbReference>
<dbReference type="InterPro" id="IPR004827">
    <property type="entry name" value="bZIP"/>
</dbReference>
<reference evidence="8" key="1">
    <citation type="submission" date="2020-10" db="EMBL/GenBank/DDBJ databases">
        <authorList>
            <person name="Han B."/>
            <person name="Lu T."/>
            <person name="Zhao Q."/>
            <person name="Huang X."/>
            <person name="Zhao Y."/>
        </authorList>
    </citation>
    <scope>NUCLEOTIDE SEQUENCE</scope>
</reference>
<name>A0A811NBH2_9POAL</name>
<keyword evidence="5" id="KW-0539">Nucleus</keyword>
<proteinExistence type="predicted"/>
<comment type="caution">
    <text evidence="8">The sequence shown here is derived from an EMBL/GenBank/DDBJ whole genome shotgun (WGS) entry which is preliminary data.</text>
</comment>
<dbReference type="Pfam" id="PF00170">
    <property type="entry name" value="bZIP_1"/>
    <property type="match status" value="1"/>
</dbReference>
<dbReference type="PANTHER" id="PTHR46408:SF7">
    <property type="entry name" value="REGULATORY PROTEIN OPAQUE-2"/>
    <property type="match status" value="1"/>
</dbReference>
<dbReference type="InterPro" id="IPR046347">
    <property type="entry name" value="bZIP_sf"/>
</dbReference>
<feature type="region of interest" description="Disordered" evidence="6">
    <location>
        <begin position="133"/>
        <end position="229"/>
    </location>
</feature>
<dbReference type="Gene3D" id="1.20.5.170">
    <property type="match status" value="1"/>
</dbReference>
<evidence type="ECO:0000313" key="8">
    <source>
        <dbReference type="EMBL" id="CAD6220868.1"/>
    </source>
</evidence>
<feature type="compositionally biased region" description="Low complexity" evidence="6">
    <location>
        <begin position="138"/>
        <end position="154"/>
    </location>
</feature>
<dbReference type="InterPro" id="IPR045314">
    <property type="entry name" value="bZIP_plant_GBF1"/>
</dbReference>
<organism evidence="8 9">
    <name type="scientific">Miscanthus lutarioriparius</name>
    <dbReference type="NCBI Taxonomy" id="422564"/>
    <lineage>
        <taxon>Eukaryota</taxon>
        <taxon>Viridiplantae</taxon>
        <taxon>Streptophyta</taxon>
        <taxon>Embryophyta</taxon>
        <taxon>Tracheophyta</taxon>
        <taxon>Spermatophyta</taxon>
        <taxon>Magnoliopsida</taxon>
        <taxon>Liliopsida</taxon>
        <taxon>Poales</taxon>
        <taxon>Poaceae</taxon>
        <taxon>PACMAD clade</taxon>
        <taxon>Panicoideae</taxon>
        <taxon>Andropogonodae</taxon>
        <taxon>Andropogoneae</taxon>
        <taxon>Saccharinae</taxon>
        <taxon>Miscanthus</taxon>
    </lineage>
</organism>
<dbReference type="Proteomes" id="UP000604825">
    <property type="component" value="Unassembled WGS sequence"/>
</dbReference>
<dbReference type="OrthoDB" id="658477at2759"/>
<dbReference type="SUPFAM" id="SSF57959">
    <property type="entry name" value="Leucine zipper domain"/>
    <property type="match status" value="1"/>
</dbReference>
<dbReference type="GO" id="GO:0003677">
    <property type="term" value="F:DNA binding"/>
    <property type="evidence" value="ECO:0007669"/>
    <property type="project" value="UniProtKB-KW"/>
</dbReference>
<dbReference type="GO" id="GO:0003700">
    <property type="term" value="F:DNA-binding transcription factor activity"/>
    <property type="evidence" value="ECO:0007669"/>
    <property type="project" value="InterPro"/>
</dbReference>
<evidence type="ECO:0000256" key="1">
    <source>
        <dbReference type="ARBA" id="ARBA00004123"/>
    </source>
</evidence>